<keyword evidence="13" id="KW-0809">Transit peptide</keyword>
<evidence type="ECO:0000256" key="8">
    <source>
        <dbReference type="ARBA" id="ARBA00022723"/>
    </source>
</evidence>
<dbReference type="GO" id="GO:0009507">
    <property type="term" value="C:chloroplast"/>
    <property type="evidence" value="ECO:0007669"/>
    <property type="project" value="UniProtKB-SubCell"/>
</dbReference>
<dbReference type="OrthoDB" id="6123450at2759"/>
<feature type="domain" description="Pyruvate phosphate dikinase AMP/ATP-binding" evidence="18">
    <location>
        <begin position="1339"/>
        <end position="1541"/>
    </location>
</feature>
<evidence type="ECO:0000256" key="14">
    <source>
        <dbReference type="ARBA" id="ARBA00023277"/>
    </source>
</evidence>
<evidence type="ECO:0000256" key="17">
    <source>
        <dbReference type="SAM" id="MobiDB-lite"/>
    </source>
</evidence>
<dbReference type="Gene3D" id="3.30.1490.20">
    <property type="entry name" value="ATP-grasp fold, A domain"/>
    <property type="match status" value="2"/>
</dbReference>
<comment type="caution">
    <text evidence="22">The sequence shown here is derived from an EMBL/GenBank/DDBJ whole genome shotgun (WGS) entry which is preliminary data.</text>
</comment>
<comment type="subunit">
    <text evidence="4">Homodimer.</text>
</comment>
<feature type="domain" description="DUF7067" evidence="21">
    <location>
        <begin position="353"/>
        <end position="381"/>
    </location>
</feature>
<evidence type="ECO:0000259" key="21">
    <source>
        <dbReference type="Pfam" id="PF23229"/>
    </source>
</evidence>
<protein>
    <recommendedName>
        <fullName evidence="15">alpha-glucan, water dikinase</fullName>
        <ecNumber evidence="15">2.7.9.4</ecNumber>
    </recommendedName>
</protein>
<keyword evidence="9" id="KW-0547">Nucleotide-binding</keyword>
<organism evidence="22 23">
    <name type="scientific">Salix dunnii</name>
    <dbReference type="NCBI Taxonomy" id="1413687"/>
    <lineage>
        <taxon>Eukaryota</taxon>
        <taxon>Viridiplantae</taxon>
        <taxon>Streptophyta</taxon>
        <taxon>Embryophyta</taxon>
        <taxon>Tracheophyta</taxon>
        <taxon>Spermatophyta</taxon>
        <taxon>Magnoliopsida</taxon>
        <taxon>eudicotyledons</taxon>
        <taxon>Gunneridae</taxon>
        <taxon>Pentapetalae</taxon>
        <taxon>rosids</taxon>
        <taxon>fabids</taxon>
        <taxon>Malpighiales</taxon>
        <taxon>Salicaceae</taxon>
        <taxon>Saliceae</taxon>
        <taxon>Salix</taxon>
    </lineage>
</organism>
<evidence type="ECO:0000256" key="2">
    <source>
        <dbReference type="ARBA" id="ARBA00004229"/>
    </source>
</evidence>
<dbReference type="PANTHER" id="PTHR46999:SF1">
    <property type="entry name" value="ALPHA-GLUCAN WATER DIKINASE 1, CHLOROPLASTIC"/>
    <property type="match status" value="1"/>
</dbReference>
<feature type="domain" description="DUF7067" evidence="21">
    <location>
        <begin position="304"/>
        <end position="332"/>
    </location>
</feature>
<evidence type="ECO:0000256" key="7">
    <source>
        <dbReference type="ARBA" id="ARBA00022679"/>
    </source>
</evidence>
<dbReference type="Pfam" id="PF23166">
    <property type="entry name" value="Ig_N_CWD1"/>
    <property type="match status" value="2"/>
</dbReference>
<keyword evidence="23" id="KW-1185">Reference proteome</keyword>
<feature type="domain" description="Alpha-glucan water dikinase-like N-terminal Ig-like" evidence="20">
    <location>
        <begin position="461"/>
        <end position="580"/>
    </location>
</feature>
<dbReference type="SUPFAM" id="SSF56059">
    <property type="entry name" value="Glutathione synthetase ATP-binding domain-like"/>
    <property type="match status" value="1"/>
</dbReference>
<feature type="domain" description="DUF7067" evidence="21">
    <location>
        <begin position="222"/>
        <end position="284"/>
    </location>
</feature>
<dbReference type="PANTHER" id="PTHR46999">
    <property type="entry name" value="ALPHA-GLUCAN WATER DIKINASE 1, CHLOROPLASTIC-RELATED"/>
    <property type="match status" value="1"/>
</dbReference>
<proteinExistence type="inferred from homology"/>
<keyword evidence="7" id="KW-0808">Transferase</keyword>
<gene>
    <name evidence="22" type="ORF">SADUNF_Sadunf10G0024300</name>
</gene>
<dbReference type="GO" id="GO:0050521">
    <property type="term" value="F:alpha-glucan, water dikinase activity"/>
    <property type="evidence" value="ECO:0007669"/>
    <property type="project" value="UniProtKB-EC"/>
</dbReference>
<evidence type="ECO:0000256" key="15">
    <source>
        <dbReference type="ARBA" id="ARBA00066331"/>
    </source>
</evidence>
<comment type="subcellular location">
    <subcellularLocation>
        <location evidence="2">Plastid</location>
        <location evidence="2">Chloroplast</location>
    </subcellularLocation>
</comment>
<evidence type="ECO:0000259" key="20">
    <source>
        <dbReference type="Pfam" id="PF23166"/>
    </source>
</evidence>
<keyword evidence="16" id="KW-0175">Coiled coil</keyword>
<comment type="cofactor">
    <cofactor evidence="1">
        <name>Mg(2+)</name>
        <dbReference type="ChEBI" id="CHEBI:18420"/>
    </cofactor>
</comment>
<dbReference type="FunFam" id="3.30.1490.20:FF:000033">
    <property type="entry name" value="alpha-glucan water dikinase, chloroplastic isoform X2"/>
    <property type="match status" value="1"/>
</dbReference>
<evidence type="ECO:0000256" key="6">
    <source>
        <dbReference type="ARBA" id="ARBA00022640"/>
    </source>
</evidence>
<dbReference type="Pfam" id="PF01326">
    <property type="entry name" value="PPDK_N"/>
    <property type="match status" value="1"/>
</dbReference>
<evidence type="ECO:0000256" key="5">
    <source>
        <dbReference type="ARBA" id="ARBA00022528"/>
    </source>
</evidence>
<evidence type="ECO:0000256" key="13">
    <source>
        <dbReference type="ARBA" id="ARBA00022946"/>
    </source>
</evidence>
<keyword evidence="11" id="KW-0067">ATP-binding</keyword>
<evidence type="ECO:0000256" key="3">
    <source>
        <dbReference type="ARBA" id="ARBA00007837"/>
    </source>
</evidence>
<feature type="coiled-coil region" evidence="16">
    <location>
        <begin position="1277"/>
        <end position="1304"/>
    </location>
</feature>
<dbReference type="Gene3D" id="3.30.470.20">
    <property type="entry name" value="ATP-grasp fold, B domain"/>
    <property type="match status" value="1"/>
</dbReference>
<dbReference type="Pfam" id="PF22973">
    <property type="entry name" value="GWD1_pHisD"/>
    <property type="match status" value="1"/>
</dbReference>
<keyword evidence="10" id="KW-0418">Kinase</keyword>
<dbReference type="InterPro" id="IPR055495">
    <property type="entry name" value="CWD_DUF7067"/>
</dbReference>
<evidence type="ECO:0000313" key="22">
    <source>
        <dbReference type="EMBL" id="KAF9673436.1"/>
    </source>
</evidence>
<dbReference type="Proteomes" id="UP000657918">
    <property type="component" value="Unassembled WGS sequence"/>
</dbReference>
<feature type="domain" description="Alpha-glucan water dikinase phosphohistidine-like" evidence="19">
    <location>
        <begin position="1085"/>
        <end position="1198"/>
    </location>
</feature>
<keyword evidence="6" id="KW-0934">Plastid</keyword>
<dbReference type="EMBL" id="JADGMS010000010">
    <property type="protein sequence ID" value="KAF9673436.1"/>
    <property type="molecule type" value="Genomic_DNA"/>
</dbReference>
<evidence type="ECO:0000256" key="4">
    <source>
        <dbReference type="ARBA" id="ARBA00011738"/>
    </source>
</evidence>
<evidence type="ECO:0000256" key="12">
    <source>
        <dbReference type="ARBA" id="ARBA00022842"/>
    </source>
</evidence>
<name>A0A835JPY1_9ROSI</name>
<evidence type="ECO:0000256" key="9">
    <source>
        <dbReference type="ARBA" id="ARBA00022741"/>
    </source>
</evidence>
<dbReference type="InterPro" id="IPR002192">
    <property type="entry name" value="PPDK_AMP/ATP-bd"/>
</dbReference>
<evidence type="ECO:0000313" key="23">
    <source>
        <dbReference type="Proteomes" id="UP000657918"/>
    </source>
</evidence>
<evidence type="ECO:0000256" key="16">
    <source>
        <dbReference type="SAM" id="Coils"/>
    </source>
</evidence>
<keyword evidence="12" id="KW-0460">Magnesium</keyword>
<dbReference type="InterPro" id="IPR054481">
    <property type="entry name" value="GWD1_pHisD"/>
</dbReference>
<keyword evidence="5" id="KW-0150">Chloroplast</keyword>
<feature type="compositionally biased region" description="Polar residues" evidence="17">
    <location>
        <begin position="1"/>
        <end position="11"/>
    </location>
</feature>
<evidence type="ECO:0000256" key="10">
    <source>
        <dbReference type="ARBA" id="ARBA00022777"/>
    </source>
</evidence>
<reference evidence="22 23" key="1">
    <citation type="submission" date="2020-10" db="EMBL/GenBank/DDBJ databases">
        <title>Plant Genome Project.</title>
        <authorList>
            <person name="Zhang R.-G."/>
        </authorList>
    </citation>
    <scope>NUCLEOTIDE SEQUENCE [LARGE SCALE GENOMIC DNA]</scope>
    <source>
        <strain evidence="22">FAFU-HL-1</strain>
        <tissue evidence="22">Leaf</tissue>
    </source>
</reference>
<accession>A0A835JPY1</accession>
<feature type="region of interest" description="Disordered" evidence="17">
    <location>
        <begin position="1"/>
        <end position="24"/>
    </location>
</feature>
<keyword evidence="14" id="KW-0119">Carbohydrate metabolism</keyword>
<evidence type="ECO:0000256" key="1">
    <source>
        <dbReference type="ARBA" id="ARBA00001946"/>
    </source>
</evidence>
<feature type="domain" description="Alpha-glucan water dikinase-like N-terminal Ig-like" evidence="20">
    <location>
        <begin position="89"/>
        <end position="207"/>
    </location>
</feature>
<dbReference type="EC" id="2.7.9.4" evidence="15"/>
<keyword evidence="8" id="KW-0479">Metal-binding</keyword>
<evidence type="ECO:0000259" key="18">
    <source>
        <dbReference type="Pfam" id="PF01326"/>
    </source>
</evidence>
<dbReference type="Pfam" id="PF23229">
    <property type="entry name" value="DUF7067"/>
    <property type="match status" value="3"/>
</dbReference>
<dbReference type="GO" id="GO:0005524">
    <property type="term" value="F:ATP binding"/>
    <property type="evidence" value="ECO:0007669"/>
    <property type="project" value="UniProtKB-KW"/>
</dbReference>
<evidence type="ECO:0000256" key="11">
    <source>
        <dbReference type="ARBA" id="ARBA00022840"/>
    </source>
</evidence>
<dbReference type="GO" id="GO:0046872">
    <property type="term" value="F:metal ion binding"/>
    <property type="evidence" value="ECO:0007669"/>
    <property type="project" value="UniProtKB-KW"/>
</dbReference>
<comment type="similarity">
    <text evidence="3">Belongs to the PEP-utilizing enzyme family.</text>
</comment>
<sequence length="1542" mass="172959">MSKLFNNQSLLRPTASEHRSSRLNSSGIPANSLLQSARSQSSSFYGSSLRARKIKLGVSGARRSFIFTPRAVLAMDPASEQTLSLQQLAGKFNLDGNIEMQVFVSNSSASSIAQVDIQINYSSDSLHLHWGVIRDRQEKWVLPSSQPDGSRNYKNRALRSPFMKSDTNSYITIAIDDPAIQAIEFLIVDEAQNKWLKNNGQNFHVEIPMREELTIPNVSVPEELVQIQAYLRWERNGKQMYTPEKEKASAKHRLEEYEAARFELLEKVARGTSIEDLRATLTNKNDMREIKEPPVSQIENNLPDDLVQKQAYVRWEKAGKPNFSTEQQQVNFLSFLGQLVSVLFLRLVASAGREYEKAREELQAELGKGVSVDEIRKKIGKGEIQTKVSKQPQNTRYFSTEVIQRKRRDLMQLINKHAAKSVEDKASTSVEGKNSIESKVLKAVELFAKEKEEQDGGTVLNKKIFKLANKELLVLVTKPGGKMKVHLATDFEEPVTLHWALSKKAGEWLEPPPTVLPPGSVALKEAAETQLKNESSAELSYLVQSFEIEIEEDIFVGMPFVLLSNGRWIKNNGSDFYIEFSRGSKHVQKDAGDGTGTAKALLDKIAEMESEAQKSFMHRDTALDFWTNNFLSFVLSVEPKSSILETWEKVILLLHLARFNIAADLIGKAKDAGELGFAGILVWMRFMATRQLIWNKNYNVKPREISKAQDRLTDLLQDIFASNPQNQELLRMIMSTVGRGGEGDVGQRIRDEILVIQRKNECKGGMMEEWHQKLHNNTSPDDVIICQALIDYIKSDFDISMYWKTLNENGITKERILSYDRAIHSEPNFRRDQKDGLLHDLGNYLRTLKAVHSGADLESAITNCMGYKSEGQGFMVGVQINPIPGLPSGFPELLRFVLKHVEDKNVEALVEGLLEARQELRPLLFKSNNRLKDLLFLDIALDSTVRTAIERGYEDLNNAGSEKIMYFITLVLENLALSSDDNEDLVYCLKEWKHALSMSNSKSDHWALYSKSVLDRTRLALASKAEWYQQVLQPSAEYLGSLLGVDQGALNIFTEEIIRAGSAAALSTLLNRLDPVLRQTAHLGSWQVISPVEAVGYVVVVDELLTVQHKTYNIPTILVAKRVKGEEEIPDGVVALLTPDMPDVLSHVSVRARNSKVCFATCFDPDILANLQAHEGKLLRLKPTSADIVYSELKESELADSNSTNLTEGSPSPIKLVRKEFNGRYAISSEEFTSEMVGAKSRNISYLKGKVPTWIGIPTSVALPFGVFEKVLSEDSNQEVANKLQLLKKNLAEELSALKEIRQTVLQLTAPPQLVQELKTKMQSSGMPWPGDEGEQRWDQAWMAIKKVWASKWNERAYFSTRKVKLDHDYLCMAVLVQEVINADYAFVIHTTNPSSGDSSEIYAEVVKGLGETLVGAYPGRALSFICKKNDLNSPQVLGYPSKPIGLFIRRSIIFRSDSNGEDLEGYAGAGLYDSVPMDEEEKVVLDYSSDPLITDENFRRSILSSIARAGSAIEELYGSAQDIEGVVRDGNVYVVQTRPQV</sequence>
<dbReference type="InterPro" id="IPR056301">
    <property type="entry name" value="GWD-like_N_Ig"/>
</dbReference>
<dbReference type="InterPro" id="IPR013815">
    <property type="entry name" value="ATP_grasp_subdomain_1"/>
</dbReference>
<evidence type="ECO:0000259" key="19">
    <source>
        <dbReference type="Pfam" id="PF22973"/>
    </source>
</evidence>